<feature type="compositionally biased region" description="Low complexity" evidence="3">
    <location>
        <begin position="22"/>
        <end position="33"/>
    </location>
</feature>
<dbReference type="OMA" id="REGFSWN"/>
<feature type="compositionally biased region" description="Pro residues" evidence="3">
    <location>
        <begin position="63"/>
        <end position="107"/>
    </location>
</feature>
<evidence type="ECO:0000313" key="5">
    <source>
        <dbReference type="EMBL" id="SSX00566.1"/>
    </source>
</evidence>
<dbReference type="GO" id="GO:0006508">
    <property type="term" value="P:proteolysis"/>
    <property type="evidence" value="ECO:0007669"/>
    <property type="project" value="InterPro"/>
</dbReference>
<organism evidence="5">
    <name type="scientific">Culicoides sonorensis</name>
    <name type="common">Biting midge</name>
    <dbReference type="NCBI Taxonomy" id="179676"/>
    <lineage>
        <taxon>Eukaryota</taxon>
        <taxon>Metazoa</taxon>
        <taxon>Ecdysozoa</taxon>
        <taxon>Arthropoda</taxon>
        <taxon>Hexapoda</taxon>
        <taxon>Insecta</taxon>
        <taxon>Pterygota</taxon>
        <taxon>Neoptera</taxon>
        <taxon>Endopterygota</taxon>
        <taxon>Diptera</taxon>
        <taxon>Nematocera</taxon>
        <taxon>Chironomoidea</taxon>
        <taxon>Ceratopogonidae</taxon>
        <taxon>Ceratopogoninae</taxon>
        <taxon>Culicoides</taxon>
        <taxon>Monoculicoides</taxon>
    </lineage>
</organism>
<dbReference type="InterPro" id="IPR001506">
    <property type="entry name" value="Peptidase_M12A"/>
</dbReference>
<protein>
    <submittedName>
        <fullName evidence="5">CSON003124 protein</fullName>
    </submittedName>
</protein>
<evidence type="ECO:0000259" key="4">
    <source>
        <dbReference type="PROSITE" id="PS51864"/>
    </source>
</evidence>
<reference evidence="6" key="2">
    <citation type="submission" date="2018-07" db="EMBL/GenBank/DDBJ databases">
        <authorList>
            <person name="Quirk P.G."/>
            <person name="Krulwich T.A."/>
        </authorList>
    </citation>
    <scope>NUCLEOTIDE SEQUENCE</scope>
</reference>
<sequence>MGQRDGFSLYDIEKINALYQCNNQVGGNGNQIQPRPGFPISGGQIKPTRGPIKPNFPSYPSGPFYPGPSGPHPPPYGPSGPYPGPSGPYPGPSGPYPGPSGPFPPGPGFSGPSGPYPPPPFGPSGPFPFDTKQNENST</sequence>
<feature type="domain" description="Peptidase M12A" evidence="4">
    <location>
        <begin position="1"/>
        <end position="22"/>
    </location>
</feature>
<dbReference type="VEuPathDB" id="VectorBase:CSON003124"/>
<name>A0A336K6E9_CULSO</name>
<dbReference type="GO" id="GO:0004222">
    <property type="term" value="F:metalloendopeptidase activity"/>
    <property type="evidence" value="ECO:0007669"/>
    <property type="project" value="InterPro"/>
</dbReference>
<gene>
    <name evidence="5" type="primary">CSON003124</name>
</gene>
<evidence type="ECO:0000256" key="2">
    <source>
        <dbReference type="PROSITE-ProRule" id="PRU01211"/>
    </source>
</evidence>
<reference evidence="5" key="1">
    <citation type="submission" date="2018-04" db="EMBL/GenBank/DDBJ databases">
        <authorList>
            <person name="Go L.Y."/>
            <person name="Mitchell J.A."/>
        </authorList>
    </citation>
    <scope>NUCLEOTIDE SEQUENCE</scope>
    <source>
        <tissue evidence="5">Whole organism</tissue>
    </source>
</reference>
<feature type="compositionally biased region" description="Pro residues" evidence="3">
    <location>
        <begin position="114"/>
        <end position="126"/>
    </location>
</feature>
<evidence type="ECO:0000256" key="1">
    <source>
        <dbReference type="ARBA" id="ARBA00001947"/>
    </source>
</evidence>
<accession>A0A336K6E9</accession>
<dbReference type="AlphaFoldDB" id="A0A336K6E9"/>
<dbReference type="EMBL" id="UFQS01000154">
    <property type="protein sequence ID" value="SSX00566.1"/>
    <property type="molecule type" value="Genomic_DNA"/>
</dbReference>
<comment type="cofactor">
    <cofactor evidence="1">
        <name>Zn(2+)</name>
        <dbReference type="ChEBI" id="CHEBI:29105"/>
    </cofactor>
</comment>
<proteinExistence type="predicted"/>
<comment type="caution">
    <text evidence="2">Lacks conserved residue(s) required for the propagation of feature annotation.</text>
</comment>
<dbReference type="EMBL" id="UFQT01000154">
    <property type="protein sequence ID" value="SSX20946.1"/>
    <property type="molecule type" value="Genomic_DNA"/>
</dbReference>
<evidence type="ECO:0000256" key="3">
    <source>
        <dbReference type="SAM" id="MobiDB-lite"/>
    </source>
</evidence>
<dbReference type="PROSITE" id="PS51864">
    <property type="entry name" value="ASTACIN"/>
    <property type="match status" value="1"/>
</dbReference>
<feature type="region of interest" description="Disordered" evidence="3">
    <location>
        <begin position="22"/>
        <end position="138"/>
    </location>
</feature>
<evidence type="ECO:0000313" key="6">
    <source>
        <dbReference type="EMBL" id="SSX20946.1"/>
    </source>
</evidence>